<evidence type="ECO:0000256" key="3">
    <source>
        <dbReference type="ARBA" id="ARBA00023082"/>
    </source>
</evidence>
<sequence length="190" mass="20987">MSQAAVSADRSADPVETRWVDLARAGDENAFAALVRQYQDQLYRVAVRMTGDPQDAQDTVQEAFLQAWQHLPGFHGEARFSTWITRILINRCHNAHRASRPTDPLPEAEAAGMPSTPAAETLAVAAHRRDAVRQALLSLPIDQRAPLVLSTFSGYTHAETGRILGLSESATKVRAHRARRALATALQEWR</sequence>
<name>A0A1H3MY18_9ACTN</name>
<dbReference type="GO" id="GO:0016987">
    <property type="term" value="F:sigma factor activity"/>
    <property type="evidence" value="ECO:0007669"/>
    <property type="project" value="UniProtKB-KW"/>
</dbReference>
<dbReference type="InterPro" id="IPR014284">
    <property type="entry name" value="RNA_pol_sigma-70_dom"/>
</dbReference>
<dbReference type="Pfam" id="PF04542">
    <property type="entry name" value="Sigma70_r2"/>
    <property type="match status" value="1"/>
</dbReference>
<dbReference type="SUPFAM" id="SSF88946">
    <property type="entry name" value="Sigma2 domain of RNA polymerase sigma factors"/>
    <property type="match status" value="1"/>
</dbReference>
<dbReference type="Gene3D" id="1.10.10.10">
    <property type="entry name" value="Winged helix-like DNA-binding domain superfamily/Winged helix DNA-binding domain"/>
    <property type="match status" value="1"/>
</dbReference>
<feature type="domain" description="RNA polymerase sigma-70 region 2" evidence="6">
    <location>
        <begin position="34"/>
        <end position="100"/>
    </location>
</feature>
<dbReference type="GO" id="GO:0003677">
    <property type="term" value="F:DNA binding"/>
    <property type="evidence" value="ECO:0007669"/>
    <property type="project" value="UniProtKB-KW"/>
</dbReference>
<keyword evidence="4" id="KW-0238">DNA-binding</keyword>
<evidence type="ECO:0000313" key="9">
    <source>
        <dbReference type="Proteomes" id="UP000198921"/>
    </source>
</evidence>
<dbReference type="GO" id="GO:0006352">
    <property type="term" value="P:DNA-templated transcription initiation"/>
    <property type="evidence" value="ECO:0007669"/>
    <property type="project" value="InterPro"/>
</dbReference>
<evidence type="ECO:0000259" key="7">
    <source>
        <dbReference type="Pfam" id="PF08281"/>
    </source>
</evidence>
<dbReference type="SUPFAM" id="SSF88659">
    <property type="entry name" value="Sigma3 and sigma4 domains of RNA polymerase sigma factors"/>
    <property type="match status" value="1"/>
</dbReference>
<evidence type="ECO:0000256" key="4">
    <source>
        <dbReference type="ARBA" id="ARBA00023125"/>
    </source>
</evidence>
<dbReference type="PANTHER" id="PTHR43133:SF8">
    <property type="entry name" value="RNA POLYMERASE SIGMA FACTOR HI_1459-RELATED"/>
    <property type="match status" value="1"/>
</dbReference>
<evidence type="ECO:0000313" key="8">
    <source>
        <dbReference type="EMBL" id="SDY81373.1"/>
    </source>
</evidence>
<dbReference type="EMBL" id="FNOT01000012">
    <property type="protein sequence ID" value="SDY81373.1"/>
    <property type="molecule type" value="Genomic_DNA"/>
</dbReference>
<dbReference type="AlphaFoldDB" id="A0A1H3MY18"/>
<dbReference type="InterPro" id="IPR013325">
    <property type="entry name" value="RNA_pol_sigma_r2"/>
</dbReference>
<protein>
    <submittedName>
        <fullName evidence="8">RNA polymerase sigma-70 factor, ECF subfamily</fullName>
    </submittedName>
</protein>
<dbReference type="Gene3D" id="1.10.1740.10">
    <property type="match status" value="1"/>
</dbReference>
<dbReference type="PANTHER" id="PTHR43133">
    <property type="entry name" value="RNA POLYMERASE ECF-TYPE SIGMA FACTO"/>
    <property type="match status" value="1"/>
</dbReference>
<dbReference type="InterPro" id="IPR007627">
    <property type="entry name" value="RNA_pol_sigma70_r2"/>
</dbReference>
<proteinExistence type="inferred from homology"/>
<keyword evidence="5" id="KW-0804">Transcription</keyword>
<dbReference type="InterPro" id="IPR013249">
    <property type="entry name" value="RNA_pol_sigma70_r4_t2"/>
</dbReference>
<organism evidence="8 9">
    <name type="scientific">Geodermatophilus africanus</name>
    <dbReference type="NCBI Taxonomy" id="1137993"/>
    <lineage>
        <taxon>Bacteria</taxon>
        <taxon>Bacillati</taxon>
        <taxon>Actinomycetota</taxon>
        <taxon>Actinomycetes</taxon>
        <taxon>Geodermatophilales</taxon>
        <taxon>Geodermatophilaceae</taxon>
        <taxon>Geodermatophilus</taxon>
    </lineage>
</organism>
<keyword evidence="3" id="KW-0731">Sigma factor</keyword>
<evidence type="ECO:0000256" key="5">
    <source>
        <dbReference type="ARBA" id="ARBA00023163"/>
    </source>
</evidence>
<evidence type="ECO:0000256" key="1">
    <source>
        <dbReference type="ARBA" id="ARBA00010641"/>
    </source>
</evidence>
<keyword evidence="9" id="KW-1185">Reference proteome</keyword>
<gene>
    <name evidence="8" type="ORF">SAMN05660209_03770</name>
</gene>
<accession>A0A1H3MY18</accession>
<dbReference type="RefSeq" id="WP_091159637.1">
    <property type="nucleotide sequence ID" value="NZ_FNOT01000012.1"/>
</dbReference>
<dbReference type="Pfam" id="PF08281">
    <property type="entry name" value="Sigma70_r4_2"/>
    <property type="match status" value="1"/>
</dbReference>
<dbReference type="InterPro" id="IPR013324">
    <property type="entry name" value="RNA_pol_sigma_r3/r4-like"/>
</dbReference>
<reference evidence="9" key="1">
    <citation type="submission" date="2016-10" db="EMBL/GenBank/DDBJ databases">
        <authorList>
            <person name="Varghese N."/>
            <person name="Submissions S."/>
        </authorList>
    </citation>
    <scope>NUCLEOTIDE SEQUENCE [LARGE SCALE GENOMIC DNA]</scope>
    <source>
        <strain evidence="9">DSM 45422</strain>
    </source>
</reference>
<feature type="domain" description="RNA polymerase sigma factor 70 region 4 type 2" evidence="7">
    <location>
        <begin position="130"/>
        <end position="182"/>
    </location>
</feature>
<comment type="similarity">
    <text evidence="1">Belongs to the sigma-70 factor family. ECF subfamily.</text>
</comment>
<evidence type="ECO:0000256" key="2">
    <source>
        <dbReference type="ARBA" id="ARBA00023015"/>
    </source>
</evidence>
<dbReference type="InterPro" id="IPR039425">
    <property type="entry name" value="RNA_pol_sigma-70-like"/>
</dbReference>
<dbReference type="Proteomes" id="UP000198921">
    <property type="component" value="Unassembled WGS sequence"/>
</dbReference>
<dbReference type="InterPro" id="IPR036388">
    <property type="entry name" value="WH-like_DNA-bd_sf"/>
</dbReference>
<dbReference type="OrthoDB" id="7376212at2"/>
<evidence type="ECO:0000259" key="6">
    <source>
        <dbReference type="Pfam" id="PF04542"/>
    </source>
</evidence>
<keyword evidence="2" id="KW-0805">Transcription regulation</keyword>
<dbReference type="NCBIfam" id="TIGR02937">
    <property type="entry name" value="sigma70-ECF"/>
    <property type="match status" value="1"/>
</dbReference>
<dbReference type="STRING" id="1137993.SAMN05660209_03770"/>